<dbReference type="Proteomes" id="UP000789702">
    <property type="component" value="Unassembled WGS sequence"/>
</dbReference>
<evidence type="ECO:0000313" key="1">
    <source>
        <dbReference type="EMBL" id="CAG8500043.1"/>
    </source>
</evidence>
<proteinExistence type="predicted"/>
<reference evidence="1" key="1">
    <citation type="submission" date="2021-06" db="EMBL/GenBank/DDBJ databases">
        <authorList>
            <person name="Kallberg Y."/>
            <person name="Tangrot J."/>
            <person name="Rosling A."/>
        </authorList>
    </citation>
    <scope>NUCLEOTIDE SEQUENCE</scope>
    <source>
        <strain evidence="1">IL203A</strain>
    </source>
</reference>
<sequence length="86" mass="9996">RGGSNLSHGQQQLIMLARALINKSKVIIFDEATANVDLETDFKLQKSIREEFKDSTLLYITHRLKTVIDYDRILVFWKCRGIRPSM</sequence>
<organism evidence="1 2">
    <name type="scientific">Dentiscutata heterogama</name>
    <dbReference type="NCBI Taxonomy" id="1316150"/>
    <lineage>
        <taxon>Eukaryota</taxon>
        <taxon>Fungi</taxon>
        <taxon>Fungi incertae sedis</taxon>
        <taxon>Mucoromycota</taxon>
        <taxon>Glomeromycotina</taxon>
        <taxon>Glomeromycetes</taxon>
        <taxon>Diversisporales</taxon>
        <taxon>Gigasporaceae</taxon>
        <taxon>Dentiscutata</taxon>
    </lineage>
</organism>
<name>A0ACA9KYA8_9GLOM</name>
<gene>
    <name evidence="1" type="ORF">DHETER_LOCUS2965</name>
</gene>
<feature type="non-terminal residue" evidence="1">
    <location>
        <position position="1"/>
    </location>
</feature>
<accession>A0ACA9KYA8</accession>
<evidence type="ECO:0000313" key="2">
    <source>
        <dbReference type="Proteomes" id="UP000789702"/>
    </source>
</evidence>
<comment type="caution">
    <text evidence="1">The sequence shown here is derived from an EMBL/GenBank/DDBJ whole genome shotgun (WGS) entry which is preliminary data.</text>
</comment>
<protein>
    <submittedName>
        <fullName evidence="1">14504_t:CDS:1</fullName>
    </submittedName>
</protein>
<keyword evidence="2" id="KW-1185">Reference proteome</keyword>
<dbReference type="EMBL" id="CAJVPU010002375">
    <property type="protein sequence ID" value="CAG8500043.1"/>
    <property type="molecule type" value="Genomic_DNA"/>
</dbReference>